<organism evidence="1 2">
    <name type="scientific">Chryseobacterium metallicongregator</name>
    <dbReference type="NCBI Taxonomy" id="3073042"/>
    <lineage>
        <taxon>Bacteria</taxon>
        <taxon>Pseudomonadati</taxon>
        <taxon>Bacteroidota</taxon>
        <taxon>Flavobacteriia</taxon>
        <taxon>Flavobacteriales</taxon>
        <taxon>Weeksellaceae</taxon>
        <taxon>Chryseobacterium group</taxon>
        <taxon>Chryseobacterium</taxon>
    </lineage>
</organism>
<evidence type="ECO:0000313" key="1">
    <source>
        <dbReference type="EMBL" id="MDR4950619.1"/>
    </source>
</evidence>
<name>A0ABU1DYK6_9FLAO</name>
<evidence type="ECO:0000313" key="2">
    <source>
        <dbReference type="Proteomes" id="UP001260959"/>
    </source>
</evidence>
<reference evidence="1 2" key="1">
    <citation type="submission" date="2023-08" db="EMBL/GenBank/DDBJ databases">
        <authorList>
            <person name="Maltman C."/>
        </authorList>
    </citation>
    <scope>NUCLEOTIDE SEQUENCE [LARGE SCALE GENOMIC DNA]</scope>
    <source>
        <strain evidence="1 2">ES2</strain>
    </source>
</reference>
<comment type="caution">
    <text evidence="1">The sequence shown here is derived from an EMBL/GenBank/DDBJ whole genome shotgun (WGS) entry which is preliminary data.</text>
</comment>
<gene>
    <name evidence="1" type="ORF">REB14_00315</name>
</gene>
<dbReference type="EMBL" id="JAVIXS010000001">
    <property type="protein sequence ID" value="MDR4950619.1"/>
    <property type="molecule type" value="Genomic_DNA"/>
</dbReference>
<proteinExistence type="predicted"/>
<evidence type="ECO:0008006" key="3">
    <source>
        <dbReference type="Google" id="ProtNLM"/>
    </source>
</evidence>
<dbReference type="RefSeq" id="WP_309521197.1">
    <property type="nucleotide sequence ID" value="NZ_JAVIXS010000001.1"/>
</dbReference>
<sequence>MADLPLKQFFDVEYSWNSVYQHFARWSKNGSWEKIKQKLFEKYKILLDMSQLDGFHTLSKRGGQSVGYQERKKRRQAICFLFVIIMDFH</sequence>
<accession>A0ABU1DYK6</accession>
<protein>
    <recommendedName>
        <fullName evidence="3">Transposase</fullName>
    </recommendedName>
</protein>
<dbReference type="Proteomes" id="UP001260959">
    <property type="component" value="Unassembled WGS sequence"/>
</dbReference>
<keyword evidence="2" id="KW-1185">Reference proteome</keyword>